<sequence length="99" mass="11264">MTITLVMLVIESYQNRESIEESAVKIYGESRLKVKEFVRAAKLHATYGYNFLHLYGWSQVQNRIVCPAQALKGRAIVAEIRESLYLRQIPPPPAQSNNG</sequence>
<accession>A0AA96WW22</accession>
<reference evidence="1" key="2">
    <citation type="submission" date="2023-07" db="EMBL/GenBank/DDBJ databases">
        <authorList>
            <person name="Bai X.-H."/>
            <person name="Wang H.-H."/>
            <person name="Wang J."/>
            <person name="Ma M.-Y."/>
            <person name="Hu H.-H."/>
            <person name="Song Z.-L."/>
            <person name="Ma H.-G."/>
            <person name="Fan Y."/>
            <person name="Du C.-Y."/>
            <person name="Xu J.-C."/>
        </authorList>
    </citation>
    <scope>NUCLEOTIDE SEQUENCE</scope>
    <source>
        <strain evidence="1">CZ1</strain>
    </source>
</reference>
<protein>
    <submittedName>
        <fullName evidence="1">Uncharacterized protein</fullName>
    </submittedName>
</protein>
<organism evidence="1">
    <name type="scientific">Leptolyngbya boryana CZ1</name>
    <dbReference type="NCBI Taxonomy" id="3060204"/>
    <lineage>
        <taxon>Bacteria</taxon>
        <taxon>Bacillati</taxon>
        <taxon>Cyanobacteriota</taxon>
        <taxon>Cyanophyceae</taxon>
        <taxon>Leptolyngbyales</taxon>
        <taxon>Leptolyngbyaceae</taxon>
        <taxon>Leptolyngbya group</taxon>
        <taxon>Leptolyngbya</taxon>
    </lineage>
</organism>
<reference evidence="1" key="1">
    <citation type="journal article" date="2023" name="Plants (Basel)">
        <title>Genomic Analysis of Leptolyngbya boryana CZ1 Reveals Efficient Carbon Fixation Modules.</title>
        <authorList>
            <person name="Bai X."/>
            <person name="Wang H."/>
            <person name="Cheng W."/>
            <person name="Wang J."/>
            <person name="Ma M."/>
            <person name="Hu H."/>
            <person name="Song Z."/>
            <person name="Ma H."/>
            <person name="Fan Y."/>
            <person name="Du C."/>
            <person name="Xu J."/>
        </authorList>
    </citation>
    <scope>NUCLEOTIDE SEQUENCE</scope>
    <source>
        <strain evidence="1">CZ1</strain>
    </source>
</reference>
<gene>
    <name evidence="1" type="ORF">Q2T42_25920</name>
</gene>
<evidence type="ECO:0000313" key="1">
    <source>
        <dbReference type="EMBL" id="WNZ45229.1"/>
    </source>
</evidence>
<dbReference type="AlphaFoldDB" id="A0AA96WW22"/>
<dbReference type="RefSeq" id="WP_316426956.1">
    <property type="nucleotide sequence ID" value="NZ_CP130144.1"/>
</dbReference>
<name>A0AA96WW22_LEPBY</name>
<dbReference type="EMBL" id="CP130144">
    <property type="protein sequence ID" value="WNZ45229.1"/>
    <property type="molecule type" value="Genomic_DNA"/>
</dbReference>
<proteinExistence type="predicted"/>